<evidence type="ECO:0000313" key="3">
    <source>
        <dbReference type="Proteomes" id="UP000249590"/>
    </source>
</evidence>
<dbReference type="PANTHER" id="PTHR48207:SF3">
    <property type="entry name" value="SUCCINATE--HYDROXYMETHYLGLUTARATE COA-TRANSFERASE"/>
    <property type="match status" value="1"/>
</dbReference>
<organism evidence="2 3">
    <name type="scientific">Acuticoccus sediminis</name>
    <dbReference type="NCBI Taxonomy" id="2184697"/>
    <lineage>
        <taxon>Bacteria</taxon>
        <taxon>Pseudomonadati</taxon>
        <taxon>Pseudomonadota</taxon>
        <taxon>Alphaproteobacteria</taxon>
        <taxon>Hyphomicrobiales</taxon>
        <taxon>Amorphaceae</taxon>
        <taxon>Acuticoccus</taxon>
    </lineage>
</organism>
<accession>A0A8B2P2A1</accession>
<proteinExistence type="predicted"/>
<dbReference type="EMBL" id="QHHQ01000001">
    <property type="protein sequence ID" value="RAI04266.1"/>
    <property type="molecule type" value="Genomic_DNA"/>
</dbReference>
<reference evidence="2 3" key="1">
    <citation type="submission" date="2018-05" db="EMBL/GenBank/DDBJ databases">
        <title>Acuticoccus sediminis sp. nov., isolated from deep-sea sediment of Indian Ocean.</title>
        <authorList>
            <person name="Liu X."/>
            <person name="Lai Q."/>
            <person name="Du Y."/>
            <person name="Sun F."/>
            <person name="Zhang X."/>
            <person name="Wang S."/>
            <person name="Shao Z."/>
        </authorList>
    </citation>
    <scope>NUCLEOTIDE SEQUENCE [LARGE SCALE GENOMIC DNA]</scope>
    <source>
        <strain evidence="2 3">PTG4-2</strain>
    </source>
</reference>
<comment type="caution">
    <text evidence="2">The sequence shown here is derived from an EMBL/GenBank/DDBJ whole genome shotgun (WGS) entry which is preliminary data.</text>
</comment>
<dbReference type="AlphaFoldDB" id="A0A8B2P2A1"/>
<dbReference type="Pfam" id="PF02515">
    <property type="entry name" value="CoA_transf_3"/>
    <property type="match status" value="1"/>
</dbReference>
<protein>
    <submittedName>
        <fullName evidence="2">Formyl-CoA transferase</fullName>
    </submittedName>
</protein>
<evidence type="ECO:0000256" key="1">
    <source>
        <dbReference type="ARBA" id="ARBA00022679"/>
    </source>
</evidence>
<gene>
    <name evidence="2" type="ORF">DLJ53_07435</name>
</gene>
<dbReference type="OrthoDB" id="7208981at2"/>
<evidence type="ECO:0000313" key="2">
    <source>
        <dbReference type="EMBL" id="RAI04266.1"/>
    </source>
</evidence>
<sequence length="397" mass="42404">MSDQPTKRALSHIRVIDLTRVRAGPACCRILADNGADVIKVEAPAGVDPNEGINGPRDGHDMQNLHRSKRSLTLNLKSPEGKAVLTKLIESADVVVENFRPDVKYRLGVDYDSLCAINPRIILASISGFGQDGPYAKRPGFDQIAQGLGGLMAVTGLPGQGPVRAGTAVADLSAGVFAATGILMALLEREQSGKGQWVHTSLLEAQIAMMDFQAARYLVEGVVPPQAGNDHPVTTPTGVMPTRNGYLNLGVAGDGQWRSLCQELGRPELGTDERFATVAARTANRPQVREILEPLFMEDTTESWLDRLEACSVPAGPIYEMDKVFADPQVQHLGMAEPVHHPTRGDIRLVATPVHLTRTPGGISHAAPDAGEQTDTILGELGFSADDIATLRAAKAV</sequence>
<dbReference type="PANTHER" id="PTHR48207">
    <property type="entry name" value="SUCCINATE--HYDROXYMETHYLGLUTARATE COA-TRANSFERASE"/>
    <property type="match status" value="1"/>
</dbReference>
<dbReference type="InterPro" id="IPR023606">
    <property type="entry name" value="CoA-Trfase_III_dom_1_sf"/>
</dbReference>
<dbReference type="Gene3D" id="3.30.1540.10">
    <property type="entry name" value="formyl-coa transferase, domain 3"/>
    <property type="match status" value="1"/>
</dbReference>
<dbReference type="InterPro" id="IPR003673">
    <property type="entry name" value="CoA-Trfase_fam_III"/>
</dbReference>
<dbReference type="InterPro" id="IPR050483">
    <property type="entry name" value="CoA-transferase_III_domain"/>
</dbReference>
<keyword evidence="1 2" id="KW-0808">Transferase</keyword>
<dbReference type="InterPro" id="IPR044855">
    <property type="entry name" value="CoA-Trfase_III_dom3_sf"/>
</dbReference>
<dbReference type="SUPFAM" id="SSF89796">
    <property type="entry name" value="CoA-transferase family III (CaiB/BaiF)"/>
    <property type="match status" value="1"/>
</dbReference>
<dbReference type="GO" id="GO:0008410">
    <property type="term" value="F:CoA-transferase activity"/>
    <property type="evidence" value="ECO:0007669"/>
    <property type="project" value="TreeGrafter"/>
</dbReference>
<name>A0A8B2P2A1_9HYPH</name>
<dbReference type="RefSeq" id="WP_111343609.1">
    <property type="nucleotide sequence ID" value="NZ_JAIWKD010000001.1"/>
</dbReference>
<keyword evidence="3" id="KW-1185">Reference proteome</keyword>
<dbReference type="Proteomes" id="UP000249590">
    <property type="component" value="Unassembled WGS sequence"/>
</dbReference>
<dbReference type="Gene3D" id="3.40.50.10540">
    <property type="entry name" value="Crotonobetainyl-coa:carnitine coa-transferase, domain 1"/>
    <property type="match status" value="1"/>
</dbReference>